<dbReference type="GO" id="GO:0016301">
    <property type="term" value="F:kinase activity"/>
    <property type="evidence" value="ECO:0007669"/>
    <property type="project" value="UniProtKB-KW"/>
</dbReference>
<accession>A0A449BKW2</accession>
<dbReference type="GO" id="GO:0005737">
    <property type="term" value="C:cytoplasm"/>
    <property type="evidence" value="ECO:0007669"/>
    <property type="project" value="UniProtKB-SubCell"/>
</dbReference>
<dbReference type="Pfam" id="PF02367">
    <property type="entry name" value="TsaE"/>
    <property type="match status" value="1"/>
</dbReference>
<sequence>MRKFTTNSREETIELGEKIVKALPKDVKVILLDGNLSAGKTTITKGIAKALGVKGIVNSPTFTILKTYPGDVTLYHLDLYRLNEVGNDFDLEDYINDEDGFTVIEWPYQVNQLLPDRYVELKLTFINEDTREIEVHSHHINDEWEANIWNIY</sequence>
<keyword evidence="9" id="KW-0460">Magnesium</keyword>
<evidence type="ECO:0000256" key="8">
    <source>
        <dbReference type="ARBA" id="ARBA00022840"/>
    </source>
</evidence>
<keyword evidence="5" id="KW-0819">tRNA processing</keyword>
<reference evidence="11 12" key="1">
    <citation type="submission" date="2019-01" db="EMBL/GenBank/DDBJ databases">
        <authorList>
            <consortium name="Pathogen Informatics"/>
        </authorList>
    </citation>
    <scope>NUCLEOTIDE SEQUENCE [LARGE SCALE GENOMIC DNA]</scope>
    <source>
        <strain evidence="11 12">NCTC10172</strain>
    </source>
</reference>
<keyword evidence="11" id="KW-0808">Transferase</keyword>
<organism evidence="11 12">
    <name type="scientific">Acholeplasma hippikon</name>
    <dbReference type="NCBI Taxonomy" id="264636"/>
    <lineage>
        <taxon>Bacteria</taxon>
        <taxon>Bacillati</taxon>
        <taxon>Mycoplasmatota</taxon>
        <taxon>Mollicutes</taxon>
        <taxon>Acholeplasmatales</taxon>
        <taxon>Acholeplasmataceae</taxon>
        <taxon>Acholeplasma</taxon>
    </lineage>
</organism>
<evidence type="ECO:0000256" key="5">
    <source>
        <dbReference type="ARBA" id="ARBA00022694"/>
    </source>
</evidence>
<dbReference type="GO" id="GO:0005524">
    <property type="term" value="F:ATP binding"/>
    <property type="evidence" value="ECO:0007669"/>
    <property type="project" value="UniProtKB-KW"/>
</dbReference>
<evidence type="ECO:0000256" key="1">
    <source>
        <dbReference type="ARBA" id="ARBA00004496"/>
    </source>
</evidence>
<dbReference type="NCBIfam" id="TIGR00150">
    <property type="entry name" value="T6A_YjeE"/>
    <property type="match status" value="1"/>
</dbReference>
<evidence type="ECO:0000256" key="4">
    <source>
        <dbReference type="ARBA" id="ARBA00022490"/>
    </source>
</evidence>
<dbReference type="Gene3D" id="3.40.50.300">
    <property type="entry name" value="P-loop containing nucleotide triphosphate hydrolases"/>
    <property type="match status" value="1"/>
</dbReference>
<dbReference type="InterPro" id="IPR003442">
    <property type="entry name" value="T6A_TsaE"/>
</dbReference>
<keyword evidence="11" id="KW-0418">Kinase</keyword>
<dbReference type="GO" id="GO:0046872">
    <property type="term" value="F:metal ion binding"/>
    <property type="evidence" value="ECO:0007669"/>
    <property type="project" value="UniProtKB-KW"/>
</dbReference>
<evidence type="ECO:0000256" key="10">
    <source>
        <dbReference type="ARBA" id="ARBA00032441"/>
    </source>
</evidence>
<dbReference type="GO" id="GO:0002949">
    <property type="term" value="P:tRNA threonylcarbamoyladenosine modification"/>
    <property type="evidence" value="ECO:0007669"/>
    <property type="project" value="InterPro"/>
</dbReference>
<comment type="subcellular location">
    <subcellularLocation>
        <location evidence="1">Cytoplasm</location>
    </subcellularLocation>
</comment>
<dbReference type="SUPFAM" id="SSF52540">
    <property type="entry name" value="P-loop containing nucleoside triphosphate hydrolases"/>
    <property type="match status" value="1"/>
</dbReference>
<dbReference type="Proteomes" id="UP000290909">
    <property type="component" value="Chromosome"/>
</dbReference>
<evidence type="ECO:0000256" key="7">
    <source>
        <dbReference type="ARBA" id="ARBA00022741"/>
    </source>
</evidence>
<dbReference type="EMBL" id="LR215050">
    <property type="protein sequence ID" value="VEU83089.1"/>
    <property type="molecule type" value="Genomic_DNA"/>
</dbReference>
<dbReference type="InterPro" id="IPR027417">
    <property type="entry name" value="P-loop_NTPase"/>
</dbReference>
<dbReference type="PANTHER" id="PTHR33540:SF2">
    <property type="entry name" value="TRNA THREONYLCARBAMOYLADENOSINE BIOSYNTHESIS PROTEIN TSAE"/>
    <property type="match status" value="1"/>
</dbReference>
<protein>
    <recommendedName>
        <fullName evidence="3">tRNA threonylcarbamoyladenosine biosynthesis protein TsaE</fullName>
    </recommendedName>
    <alternativeName>
        <fullName evidence="10">t(6)A37 threonylcarbamoyladenosine biosynthesis protein TsaE</fullName>
    </alternativeName>
</protein>
<evidence type="ECO:0000256" key="9">
    <source>
        <dbReference type="ARBA" id="ARBA00022842"/>
    </source>
</evidence>
<keyword evidence="8" id="KW-0067">ATP-binding</keyword>
<gene>
    <name evidence="11" type="primary">ydiB</name>
    <name evidence="11" type="ORF">NCTC10172_01139</name>
</gene>
<evidence type="ECO:0000256" key="6">
    <source>
        <dbReference type="ARBA" id="ARBA00022723"/>
    </source>
</evidence>
<evidence type="ECO:0000256" key="3">
    <source>
        <dbReference type="ARBA" id="ARBA00019010"/>
    </source>
</evidence>
<evidence type="ECO:0000313" key="12">
    <source>
        <dbReference type="Proteomes" id="UP000290909"/>
    </source>
</evidence>
<keyword evidence="12" id="KW-1185">Reference proteome</keyword>
<proteinExistence type="inferred from homology"/>
<dbReference type="KEGG" id="ahk:NCTC10172_01139"/>
<keyword evidence="4" id="KW-0963">Cytoplasm</keyword>
<name>A0A449BKW2_9MOLU</name>
<dbReference type="STRING" id="1408416.GCA_000702765_01315"/>
<comment type="similarity">
    <text evidence="2">Belongs to the TsaE family.</text>
</comment>
<evidence type="ECO:0000256" key="2">
    <source>
        <dbReference type="ARBA" id="ARBA00007599"/>
    </source>
</evidence>
<dbReference type="AlphaFoldDB" id="A0A449BKW2"/>
<keyword evidence="7" id="KW-0547">Nucleotide-binding</keyword>
<dbReference type="PANTHER" id="PTHR33540">
    <property type="entry name" value="TRNA THREONYLCARBAMOYLADENOSINE BIOSYNTHESIS PROTEIN TSAE"/>
    <property type="match status" value="1"/>
</dbReference>
<evidence type="ECO:0000313" key="11">
    <source>
        <dbReference type="EMBL" id="VEU83089.1"/>
    </source>
</evidence>
<keyword evidence="6" id="KW-0479">Metal-binding</keyword>